<dbReference type="Gene3D" id="1.10.1660.10">
    <property type="match status" value="1"/>
</dbReference>
<accession>A0A6F9XTM5</accession>
<dbReference type="PROSITE" id="PS50937">
    <property type="entry name" value="HTH_MERR_2"/>
    <property type="match status" value="1"/>
</dbReference>
<gene>
    <name evidence="4" type="primary">merR_3</name>
    <name evidence="4" type="ORF">SY111_12650</name>
</gene>
<evidence type="ECO:0000313" key="4">
    <source>
        <dbReference type="EMBL" id="GET08641.1"/>
    </source>
</evidence>
<dbReference type="AlphaFoldDB" id="A0A6F9XTM5"/>
<organism evidence="4">
    <name type="scientific">Ligilactobacillus agilis</name>
    <dbReference type="NCBI Taxonomy" id="1601"/>
    <lineage>
        <taxon>Bacteria</taxon>
        <taxon>Bacillati</taxon>
        <taxon>Bacillota</taxon>
        <taxon>Bacilli</taxon>
        <taxon>Lactobacillales</taxon>
        <taxon>Lactobacillaceae</taxon>
        <taxon>Ligilactobacillus</taxon>
    </lineage>
</organism>
<dbReference type="RefSeq" id="WP_172586076.1">
    <property type="nucleotide sequence ID" value="NZ_BLAN01000084.1"/>
</dbReference>
<dbReference type="PANTHER" id="PTHR30204:SF82">
    <property type="entry name" value="TRANSCRIPTIONAL REGULATOR, MERR FAMILY"/>
    <property type="match status" value="1"/>
</dbReference>
<proteinExistence type="predicted"/>
<keyword evidence="1" id="KW-0238">DNA-binding</keyword>
<dbReference type="SUPFAM" id="SSF46955">
    <property type="entry name" value="Putative DNA-binding domain"/>
    <property type="match status" value="1"/>
</dbReference>
<feature type="coiled-coil region" evidence="2">
    <location>
        <begin position="88"/>
        <end position="115"/>
    </location>
</feature>
<dbReference type="EMBL" id="BLAN01000084">
    <property type="protein sequence ID" value="GET08641.1"/>
    <property type="molecule type" value="Genomic_DNA"/>
</dbReference>
<dbReference type="InterPro" id="IPR047057">
    <property type="entry name" value="MerR_fam"/>
</dbReference>
<reference evidence="4" key="1">
    <citation type="submission" date="2019-10" db="EMBL/GenBank/DDBJ databases">
        <title>Lactobacillus agilis SY111 Whole Genome Sequencing Project.</title>
        <authorList>
            <person name="Suzuki S."/>
            <person name="Endo A."/>
            <person name="Maeno S."/>
            <person name="Shiwa Y."/>
            <person name="Matsutani M."/>
            <person name="Kajikawa A."/>
        </authorList>
    </citation>
    <scope>NUCLEOTIDE SEQUENCE</scope>
    <source>
        <strain evidence="4">SY111</strain>
    </source>
</reference>
<dbReference type="GO" id="GO:0003700">
    <property type="term" value="F:DNA-binding transcription factor activity"/>
    <property type="evidence" value="ECO:0007669"/>
    <property type="project" value="InterPro"/>
</dbReference>
<evidence type="ECO:0000256" key="1">
    <source>
        <dbReference type="ARBA" id="ARBA00023125"/>
    </source>
</evidence>
<evidence type="ECO:0000256" key="2">
    <source>
        <dbReference type="SAM" id="Coils"/>
    </source>
</evidence>
<dbReference type="SMART" id="SM00422">
    <property type="entry name" value="HTH_MERR"/>
    <property type="match status" value="1"/>
</dbReference>
<dbReference type="InterPro" id="IPR009061">
    <property type="entry name" value="DNA-bd_dom_put_sf"/>
</dbReference>
<dbReference type="GO" id="GO:0003677">
    <property type="term" value="F:DNA binding"/>
    <property type="evidence" value="ECO:0007669"/>
    <property type="project" value="UniProtKB-KW"/>
</dbReference>
<dbReference type="CDD" id="cd01109">
    <property type="entry name" value="HTH_YyaN"/>
    <property type="match status" value="1"/>
</dbReference>
<dbReference type="Pfam" id="PF13411">
    <property type="entry name" value="MerR_1"/>
    <property type="match status" value="1"/>
</dbReference>
<comment type="caution">
    <text evidence="4">The sequence shown here is derived from an EMBL/GenBank/DDBJ whole genome shotgun (WGS) entry which is preliminary data.</text>
</comment>
<dbReference type="InterPro" id="IPR000551">
    <property type="entry name" value="MerR-type_HTH_dom"/>
</dbReference>
<name>A0A6F9XTM5_9LACO</name>
<sequence length="151" mass="17426">MIAEEKYYRIGEVAKLYNLTTPTIRFYEEIGLFPNLKRSAGGLRMFSAEELACIEDVECLKKTGMPLKDIADYIKWKQAGDSSLLQRLELVKKQKQSLEQNIFDLQRELEKLKHKEWYYQTAVAAGTEAIFSGDCDSEYYRAHPDEVVSEG</sequence>
<protein>
    <submittedName>
        <fullName evidence="4">MerR family transcriptional regulator</fullName>
    </submittedName>
</protein>
<dbReference type="PANTHER" id="PTHR30204">
    <property type="entry name" value="REDOX-CYCLING DRUG-SENSING TRANSCRIPTIONAL ACTIVATOR SOXR"/>
    <property type="match status" value="1"/>
</dbReference>
<keyword evidence="2" id="KW-0175">Coiled coil</keyword>
<dbReference type="Proteomes" id="UP000494178">
    <property type="component" value="Unassembled WGS sequence"/>
</dbReference>
<evidence type="ECO:0000259" key="3">
    <source>
        <dbReference type="PROSITE" id="PS50937"/>
    </source>
</evidence>
<feature type="domain" description="HTH merR-type" evidence="3">
    <location>
        <begin position="7"/>
        <end position="76"/>
    </location>
</feature>